<sequence>MKIYPTILEQSIEKVLNNIEGLGGTAKHIQIDMCDGTLVEGKTFVDPSPLFDLNFEQNLTLELDLMVAVPEKYIFQNGHISKIYVLSKAIKSKAHFKMLEQLCAENRIDLGISFSLDTSDREMAVFSSYTNNVQFLTVVPGGQGRKFEPEAFKNALKFAKKNPDHLLQLDGGINTKTLKEYFSYSVIRSINSVVAGSAIFAKNRPDEAYLELQKVIKNIMSEKKVQQKKSSEKLVPIEYSGVIKSAGFFGGAALTEKDQAYKEAFAVAKLLAENGIAVINGGGPGIMKAATKGTHAGGKEVLVVTYSPSYKHKNYEGTDPENDFDFEITTKDYFDRTKIMLQNTDLHIVFIGGTGTLSELGMSWANSRIHEGHHKPIILYGNFWEEIIAALEKYLLLREGEADLVKICTSPEEVLDFIKKYNNEHLN</sequence>
<evidence type="ECO:0000313" key="3">
    <source>
        <dbReference type="EMBL" id="MCA9301872.1"/>
    </source>
</evidence>
<gene>
    <name evidence="3" type="ORF">KDA10_00705</name>
</gene>
<dbReference type="GO" id="GO:0005829">
    <property type="term" value="C:cytosol"/>
    <property type="evidence" value="ECO:0007669"/>
    <property type="project" value="TreeGrafter"/>
</dbReference>
<dbReference type="Pfam" id="PF18306">
    <property type="entry name" value="LDcluster4"/>
    <property type="match status" value="1"/>
</dbReference>
<dbReference type="GO" id="GO:0016857">
    <property type="term" value="F:racemase and epimerase activity, acting on carbohydrates and derivatives"/>
    <property type="evidence" value="ECO:0007669"/>
    <property type="project" value="InterPro"/>
</dbReference>
<comment type="caution">
    <text evidence="3">The sequence shown here is derived from an EMBL/GenBank/DDBJ whole genome shotgun (WGS) entry which is preliminary data.</text>
</comment>
<dbReference type="InterPro" id="IPR000056">
    <property type="entry name" value="Ribul_P_3_epim-like"/>
</dbReference>
<dbReference type="PANTHER" id="PTHR43393:SF3">
    <property type="entry name" value="LYSINE DECARBOXYLASE-LIKE PROTEIN"/>
    <property type="match status" value="1"/>
</dbReference>
<dbReference type="Pfam" id="PF00834">
    <property type="entry name" value="Ribul_P_3_epim"/>
    <property type="match status" value="1"/>
</dbReference>
<reference evidence="3" key="1">
    <citation type="submission" date="2020-04" db="EMBL/GenBank/DDBJ databases">
        <authorList>
            <person name="Zhang T."/>
        </authorList>
    </citation>
    <scope>NUCLEOTIDE SEQUENCE</scope>
    <source>
        <strain evidence="3">HKST-UBA80</strain>
    </source>
</reference>
<dbReference type="InterPro" id="IPR041164">
    <property type="entry name" value="LDcluster4"/>
</dbReference>
<dbReference type="SUPFAM" id="SSF102405">
    <property type="entry name" value="MCP/YpsA-like"/>
    <property type="match status" value="1"/>
</dbReference>
<dbReference type="AlphaFoldDB" id="A0A955E054"/>
<dbReference type="Proteomes" id="UP000714817">
    <property type="component" value="Unassembled WGS sequence"/>
</dbReference>
<dbReference type="InterPro" id="IPR052341">
    <property type="entry name" value="LOG_family_nucleotidases"/>
</dbReference>
<evidence type="ECO:0000256" key="1">
    <source>
        <dbReference type="ARBA" id="ARBA00022723"/>
    </source>
</evidence>
<accession>A0A955E054</accession>
<dbReference type="SUPFAM" id="SSF51366">
    <property type="entry name" value="Ribulose-phoshate binding barrel"/>
    <property type="match status" value="1"/>
</dbReference>
<proteinExistence type="predicted"/>
<dbReference type="GO" id="GO:0005975">
    <property type="term" value="P:carbohydrate metabolic process"/>
    <property type="evidence" value="ECO:0007669"/>
    <property type="project" value="InterPro"/>
</dbReference>
<protein>
    <submittedName>
        <fullName evidence="3">LOG family protein</fullName>
    </submittedName>
</protein>
<organism evidence="3 4">
    <name type="scientific">candidate division WWE3 bacterium</name>
    <dbReference type="NCBI Taxonomy" id="2053526"/>
    <lineage>
        <taxon>Bacteria</taxon>
        <taxon>Katanobacteria</taxon>
    </lineage>
</organism>
<dbReference type="Gene3D" id="3.20.20.70">
    <property type="entry name" value="Aldolase class I"/>
    <property type="match status" value="1"/>
</dbReference>
<keyword evidence="1" id="KW-0479">Metal-binding</keyword>
<dbReference type="InterPro" id="IPR013785">
    <property type="entry name" value="Aldolase_TIM"/>
</dbReference>
<evidence type="ECO:0000313" key="4">
    <source>
        <dbReference type="Proteomes" id="UP000714817"/>
    </source>
</evidence>
<dbReference type="Gene3D" id="3.40.50.450">
    <property type="match status" value="1"/>
</dbReference>
<dbReference type="PANTHER" id="PTHR43393">
    <property type="entry name" value="CYTOKININ RIBOSIDE 5'-MONOPHOSPHATE PHOSPHORIBOHYDROLASE"/>
    <property type="match status" value="1"/>
</dbReference>
<name>A0A955E054_UNCKA</name>
<keyword evidence="2" id="KW-0413">Isomerase</keyword>
<dbReference type="InterPro" id="IPR011060">
    <property type="entry name" value="RibuloseP-bd_barrel"/>
</dbReference>
<dbReference type="EMBL" id="JAGQNY010000002">
    <property type="protein sequence ID" value="MCA9301872.1"/>
    <property type="molecule type" value="Genomic_DNA"/>
</dbReference>
<dbReference type="GO" id="GO:0046872">
    <property type="term" value="F:metal ion binding"/>
    <property type="evidence" value="ECO:0007669"/>
    <property type="project" value="UniProtKB-KW"/>
</dbReference>
<evidence type="ECO:0000256" key="2">
    <source>
        <dbReference type="ARBA" id="ARBA00023235"/>
    </source>
</evidence>
<reference evidence="3" key="2">
    <citation type="journal article" date="2021" name="Microbiome">
        <title>Successional dynamics and alternative stable states in a saline activated sludge microbial community over 9 years.</title>
        <authorList>
            <person name="Wang Y."/>
            <person name="Ye J."/>
            <person name="Ju F."/>
            <person name="Liu L."/>
            <person name="Boyd J.A."/>
            <person name="Deng Y."/>
            <person name="Parks D.H."/>
            <person name="Jiang X."/>
            <person name="Yin X."/>
            <person name="Woodcroft B.J."/>
            <person name="Tyson G.W."/>
            <person name="Hugenholtz P."/>
            <person name="Polz M.F."/>
            <person name="Zhang T."/>
        </authorList>
    </citation>
    <scope>NUCLEOTIDE SEQUENCE</scope>
    <source>
        <strain evidence="3">HKST-UBA80</strain>
    </source>
</reference>